<dbReference type="EMBL" id="JAPWTK010000054">
    <property type="protein sequence ID" value="KAJ8953773.1"/>
    <property type="molecule type" value="Genomic_DNA"/>
</dbReference>
<accession>A0AAV8YQY8</accession>
<protein>
    <submittedName>
        <fullName evidence="1">Uncharacterized protein</fullName>
    </submittedName>
</protein>
<keyword evidence="2" id="KW-1185">Reference proteome</keyword>
<gene>
    <name evidence="1" type="ORF">NQ318_015431</name>
</gene>
<evidence type="ECO:0000313" key="1">
    <source>
        <dbReference type="EMBL" id="KAJ8953773.1"/>
    </source>
</evidence>
<dbReference type="AlphaFoldDB" id="A0AAV8YQY8"/>
<organism evidence="1 2">
    <name type="scientific">Aromia moschata</name>
    <dbReference type="NCBI Taxonomy" id="1265417"/>
    <lineage>
        <taxon>Eukaryota</taxon>
        <taxon>Metazoa</taxon>
        <taxon>Ecdysozoa</taxon>
        <taxon>Arthropoda</taxon>
        <taxon>Hexapoda</taxon>
        <taxon>Insecta</taxon>
        <taxon>Pterygota</taxon>
        <taxon>Neoptera</taxon>
        <taxon>Endopterygota</taxon>
        <taxon>Coleoptera</taxon>
        <taxon>Polyphaga</taxon>
        <taxon>Cucujiformia</taxon>
        <taxon>Chrysomeloidea</taxon>
        <taxon>Cerambycidae</taxon>
        <taxon>Cerambycinae</taxon>
        <taxon>Callichromatini</taxon>
        <taxon>Aromia</taxon>
    </lineage>
</organism>
<proteinExistence type="predicted"/>
<sequence length="86" mass="9581">MSVQKVDKVYSLLQAIGDAINDPVENKFDNVLKIDTGFNKLLIIRQSDDANLVCETRVEKSVVVRCFVENVQFFVSTPKVPVPTPG</sequence>
<dbReference type="Proteomes" id="UP001162162">
    <property type="component" value="Unassembled WGS sequence"/>
</dbReference>
<evidence type="ECO:0000313" key="2">
    <source>
        <dbReference type="Proteomes" id="UP001162162"/>
    </source>
</evidence>
<reference evidence="1" key="1">
    <citation type="journal article" date="2023" name="Insect Mol. Biol.">
        <title>Genome sequencing provides insights into the evolution of gene families encoding plant cell wall-degrading enzymes in longhorned beetles.</title>
        <authorList>
            <person name="Shin N.R."/>
            <person name="Okamura Y."/>
            <person name="Kirsch R."/>
            <person name="Pauchet Y."/>
        </authorList>
    </citation>
    <scope>NUCLEOTIDE SEQUENCE</scope>
    <source>
        <strain evidence="1">AMC_N1</strain>
    </source>
</reference>
<name>A0AAV8YQY8_9CUCU</name>
<comment type="caution">
    <text evidence="1">The sequence shown here is derived from an EMBL/GenBank/DDBJ whole genome shotgun (WGS) entry which is preliminary data.</text>
</comment>